<dbReference type="Proteomes" id="UP000035642">
    <property type="component" value="Unassembled WGS sequence"/>
</dbReference>
<dbReference type="GO" id="GO:0010587">
    <property type="term" value="P:miRNA catabolic process"/>
    <property type="evidence" value="ECO:0007669"/>
    <property type="project" value="TreeGrafter"/>
</dbReference>
<dbReference type="Pfam" id="PF00773">
    <property type="entry name" value="RNB"/>
    <property type="match status" value="1"/>
</dbReference>
<evidence type="ECO:0000313" key="4">
    <source>
        <dbReference type="WBParaSite" id="ACAC_0000436401-mRNA-1"/>
    </source>
</evidence>
<sequence>MPANIIEKDVRYQAYTAFINGVLGNFILLWKCSISASLVYWTKSSIQKGTTEIMEAAGVIAKGYVGQSKLKKRHMPYNTLSDLMNRNVTSSVSPQKKKFFKPHLSEWQMQFGLAKGELLKGAIRINPKRFEEAFIKNPDGSEFSEIAVLGMKDRNRALHGDIVAFRLRPRCSWVVLGDVYEEWKSQYRKQKNMNVDEKCEDKERKKRGKTNQSDRPLEAKVESGNCFGGASRWQYFRVFLSDLPLEEWIMPDSCLQKTAEVSCFLFLLSRHNYLFAPIFKVVGIIEQRKCRLAVGRLYLYSDYERNWMKFSPTDSRMPRIMINTSQLTEELCNLVESDLSETLFTAKILEWTENSVMASGEIQKQLGPAGDITVETESLLITNDVDVREFPEEVMSCLPSVSSEFGWKIDEDEITSRRDMRDEIIITIDPETAKDLDDALSIRPCRNIDGRGTHGWEVGVHIADVTYFVLENTVLDEWALNRATSVCLVDKVIPMLPRMLCDLCSLNPGVDRLTFSVVWKMDDEGNIFDEWFGRTVIRSRVKLTYETAQDFIENPEKDFLVTEVPEIFGGATVSQIKEKVGVLYLYYLEVDQYIYFEVLQLYAVAKTLRRNRIESGSLELHQAKLYFRLDERTRLPIRLSTSQSRDSDDLVGELMLLANIAVAKRIEKHYGANAFLRAHPPPRSKMLRNVIKTCEKIGFPINGTSSRELSEALASFRQKTALCRSIEQVLSWIFIKAMEPGFYFCGGPLSSPASYHHYSLNVPTLLGTVKIMPIYSSYTNFTSPIRRYPDIIVHRMLAATLGYCEPSKRSAAELKKIAEHCTNKKLIAKRVRVSSNEMYFGLMLQRNGPIEARGVVVNVIDAAFDVLLLEYGMNKRVYVKALRLPRDPIFDQSSSRMTLSWQTENGVFKPIAVVPWRLFNPWRVIEQMIQMGAVVDVVLKGRPEPMSYEA</sequence>
<dbReference type="GO" id="GO:0000175">
    <property type="term" value="F:3'-5'-RNA exonuclease activity"/>
    <property type="evidence" value="ECO:0007669"/>
    <property type="project" value="TreeGrafter"/>
</dbReference>
<protein>
    <submittedName>
        <fullName evidence="4">RNB domain-containing protein</fullName>
    </submittedName>
</protein>
<dbReference type="Gene3D" id="2.40.50.700">
    <property type="match status" value="1"/>
</dbReference>
<dbReference type="PANTHER" id="PTHR23355:SF9">
    <property type="entry name" value="DIS3-LIKE EXONUCLEASE 2"/>
    <property type="match status" value="1"/>
</dbReference>
<organism evidence="3 4">
    <name type="scientific">Angiostrongylus cantonensis</name>
    <name type="common">Rat lungworm</name>
    <dbReference type="NCBI Taxonomy" id="6313"/>
    <lineage>
        <taxon>Eukaryota</taxon>
        <taxon>Metazoa</taxon>
        <taxon>Ecdysozoa</taxon>
        <taxon>Nematoda</taxon>
        <taxon>Chromadorea</taxon>
        <taxon>Rhabditida</taxon>
        <taxon>Rhabditina</taxon>
        <taxon>Rhabditomorpha</taxon>
        <taxon>Strongyloidea</taxon>
        <taxon>Metastrongylidae</taxon>
        <taxon>Angiostrongylus</taxon>
    </lineage>
</organism>
<dbReference type="AlphaFoldDB" id="A0A0K0D2R9"/>
<dbReference type="InterPro" id="IPR001900">
    <property type="entry name" value="RNase_II/R"/>
</dbReference>
<dbReference type="Pfam" id="PF17877">
    <property type="entry name" value="Dis3l2_C_term"/>
    <property type="match status" value="1"/>
</dbReference>
<dbReference type="GO" id="GO:0006402">
    <property type="term" value="P:mRNA catabolic process"/>
    <property type="evidence" value="ECO:0007669"/>
    <property type="project" value="TreeGrafter"/>
</dbReference>
<reference evidence="3" key="1">
    <citation type="submission" date="2012-09" db="EMBL/GenBank/DDBJ databases">
        <authorList>
            <person name="Martin A.A."/>
        </authorList>
    </citation>
    <scope>NUCLEOTIDE SEQUENCE</scope>
</reference>
<proteinExistence type="predicted"/>
<feature type="domain" description="RNB" evidence="2">
    <location>
        <begin position="417"/>
        <end position="803"/>
    </location>
</feature>
<dbReference type="SMART" id="SM00955">
    <property type="entry name" value="RNB"/>
    <property type="match status" value="1"/>
</dbReference>
<feature type="compositionally biased region" description="Basic and acidic residues" evidence="1">
    <location>
        <begin position="194"/>
        <end position="203"/>
    </location>
</feature>
<evidence type="ECO:0000256" key="1">
    <source>
        <dbReference type="SAM" id="MobiDB-lite"/>
    </source>
</evidence>
<accession>A0A0K0D2R9</accession>
<dbReference type="Gene3D" id="2.40.50.690">
    <property type="match status" value="1"/>
</dbReference>
<dbReference type="InterPro" id="IPR050180">
    <property type="entry name" value="RNR_Ribonuclease"/>
</dbReference>
<dbReference type="GO" id="GO:0003723">
    <property type="term" value="F:RNA binding"/>
    <property type="evidence" value="ECO:0007669"/>
    <property type="project" value="InterPro"/>
</dbReference>
<dbReference type="Pfam" id="PF17849">
    <property type="entry name" value="OB_Dis3"/>
    <property type="match status" value="1"/>
</dbReference>
<dbReference type="Gene3D" id="2.40.50.140">
    <property type="entry name" value="Nucleic acid-binding proteins"/>
    <property type="match status" value="1"/>
</dbReference>
<evidence type="ECO:0000313" key="3">
    <source>
        <dbReference type="Proteomes" id="UP000035642"/>
    </source>
</evidence>
<dbReference type="WBParaSite" id="ACAC_0000436401-mRNA-1">
    <property type="protein sequence ID" value="ACAC_0000436401-mRNA-1"/>
    <property type="gene ID" value="ACAC_0000436401"/>
</dbReference>
<dbReference type="PANTHER" id="PTHR23355">
    <property type="entry name" value="RIBONUCLEASE"/>
    <property type="match status" value="1"/>
</dbReference>
<dbReference type="SUPFAM" id="SSF50249">
    <property type="entry name" value="Nucleic acid-binding proteins"/>
    <property type="match status" value="2"/>
</dbReference>
<dbReference type="GO" id="GO:0000932">
    <property type="term" value="C:P-body"/>
    <property type="evidence" value="ECO:0007669"/>
    <property type="project" value="TreeGrafter"/>
</dbReference>
<dbReference type="InterPro" id="IPR041093">
    <property type="entry name" value="Dis3l2-like_C"/>
</dbReference>
<dbReference type="InterPro" id="IPR012340">
    <property type="entry name" value="NA-bd_OB-fold"/>
</dbReference>
<dbReference type="InterPro" id="IPR041505">
    <property type="entry name" value="Dis3_CSD2"/>
</dbReference>
<evidence type="ECO:0000259" key="2">
    <source>
        <dbReference type="SMART" id="SM00955"/>
    </source>
</evidence>
<keyword evidence="3" id="KW-1185">Reference proteome</keyword>
<name>A0A0K0D2R9_ANGCA</name>
<dbReference type="STRING" id="6313.A0A0K0D2R9"/>
<feature type="region of interest" description="Disordered" evidence="1">
    <location>
        <begin position="194"/>
        <end position="217"/>
    </location>
</feature>
<reference evidence="4" key="2">
    <citation type="submission" date="2017-02" db="UniProtKB">
        <authorList>
            <consortium name="WormBaseParasite"/>
        </authorList>
    </citation>
    <scope>IDENTIFICATION</scope>
</reference>